<feature type="non-terminal residue" evidence="2">
    <location>
        <position position="1"/>
    </location>
</feature>
<sequence length="110" mass="12372">LRKALDMEESAKQNPDQRTIKTPDVMDGNSYMVTSRDGSVSTVRAASTIRAPAGKVAAFLFGTTGYYYMLTTDAVFSNVIEQQNDCQYVIHHRQRPPKPLRDRDLVLHVV</sequence>
<dbReference type="SUPFAM" id="SSF55961">
    <property type="entry name" value="Bet v1-like"/>
    <property type="match status" value="1"/>
</dbReference>
<dbReference type="Gene3D" id="3.30.530.20">
    <property type="match status" value="1"/>
</dbReference>
<evidence type="ECO:0000313" key="3">
    <source>
        <dbReference type="Proteomes" id="UP001165060"/>
    </source>
</evidence>
<evidence type="ECO:0000256" key="1">
    <source>
        <dbReference type="SAM" id="MobiDB-lite"/>
    </source>
</evidence>
<keyword evidence="3" id="KW-1185">Reference proteome</keyword>
<accession>A0ABQ6MUG5</accession>
<organism evidence="2 3">
    <name type="scientific">Tetraparma gracilis</name>
    <dbReference type="NCBI Taxonomy" id="2962635"/>
    <lineage>
        <taxon>Eukaryota</taxon>
        <taxon>Sar</taxon>
        <taxon>Stramenopiles</taxon>
        <taxon>Ochrophyta</taxon>
        <taxon>Bolidophyceae</taxon>
        <taxon>Parmales</taxon>
        <taxon>Triparmaceae</taxon>
        <taxon>Tetraparma</taxon>
    </lineage>
</organism>
<comment type="caution">
    <text evidence="2">The sequence shown here is derived from an EMBL/GenBank/DDBJ whole genome shotgun (WGS) entry which is preliminary data.</text>
</comment>
<feature type="compositionally biased region" description="Basic and acidic residues" evidence="1">
    <location>
        <begin position="1"/>
        <end position="11"/>
    </location>
</feature>
<name>A0ABQ6MUG5_9STRA</name>
<evidence type="ECO:0000313" key="2">
    <source>
        <dbReference type="EMBL" id="GMI33477.1"/>
    </source>
</evidence>
<dbReference type="EMBL" id="BRYB01006101">
    <property type="protein sequence ID" value="GMI33477.1"/>
    <property type="molecule type" value="Genomic_DNA"/>
</dbReference>
<proteinExistence type="predicted"/>
<dbReference type="InterPro" id="IPR023393">
    <property type="entry name" value="START-like_dom_sf"/>
</dbReference>
<protein>
    <submittedName>
        <fullName evidence="2">Uncharacterized protein</fullName>
    </submittedName>
</protein>
<feature type="region of interest" description="Disordered" evidence="1">
    <location>
        <begin position="1"/>
        <end position="28"/>
    </location>
</feature>
<reference evidence="2 3" key="1">
    <citation type="journal article" date="2023" name="Commun. Biol.">
        <title>Genome analysis of Parmales, the sister group of diatoms, reveals the evolutionary specialization of diatoms from phago-mixotrophs to photoautotrophs.</title>
        <authorList>
            <person name="Ban H."/>
            <person name="Sato S."/>
            <person name="Yoshikawa S."/>
            <person name="Yamada K."/>
            <person name="Nakamura Y."/>
            <person name="Ichinomiya M."/>
            <person name="Sato N."/>
            <person name="Blanc-Mathieu R."/>
            <person name="Endo H."/>
            <person name="Kuwata A."/>
            <person name="Ogata H."/>
        </authorList>
    </citation>
    <scope>NUCLEOTIDE SEQUENCE [LARGE SCALE GENOMIC DNA]</scope>
</reference>
<gene>
    <name evidence="2" type="ORF">TeGR_g3743</name>
</gene>
<dbReference type="Proteomes" id="UP001165060">
    <property type="component" value="Unassembled WGS sequence"/>
</dbReference>